<evidence type="ECO:0000313" key="9">
    <source>
        <dbReference type="Proteomes" id="UP000535890"/>
    </source>
</evidence>
<dbReference type="EMBL" id="JACCBN010000001">
    <property type="protein sequence ID" value="NYD35006.1"/>
    <property type="molecule type" value="Genomic_DNA"/>
</dbReference>
<comment type="subcellular location">
    <subcellularLocation>
        <location evidence="1">Membrane</location>
        <topology evidence="1">Multi-pass membrane protein</topology>
    </subcellularLocation>
</comment>
<keyword evidence="4 6" id="KW-0472">Membrane</keyword>
<keyword evidence="3 6" id="KW-1133">Transmembrane helix</keyword>
<feature type="transmembrane region" description="Helical" evidence="6">
    <location>
        <begin position="159"/>
        <end position="180"/>
    </location>
</feature>
<feature type="transmembrane region" description="Helical" evidence="6">
    <location>
        <begin position="186"/>
        <end position="205"/>
    </location>
</feature>
<evidence type="ECO:0000256" key="4">
    <source>
        <dbReference type="ARBA" id="ARBA00023136"/>
    </source>
</evidence>
<feature type="compositionally biased region" description="Basic and acidic residues" evidence="5">
    <location>
        <begin position="27"/>
        <end position="38"/>
    </location>
</feature>
<feature type="transmembrane region" description="Helical" evidence="6">
    <location>
        <begin position="136"/>
        <end position="152"/>
    </location>
</feature>
<dbReference type="AlphaFoldDB" id="A0A7Y9DT47"/>
<dbReference type="Pfam" id="PF13515">
    <property type="entry name" value="FUSC_2"/>
    <property type="match status" value="1"/>
</dbReference>
<feature type="transmembrane region" description="Helical" evidence="6">
    <location>
        <begin position="406"/>
        <end position="424"/>
    </location>
</feature>
<feature type="transmembrane region" description="Helical" evidence="6">
    <location>
        <begin position="111"/>
        <end position="130"/>
    </location>
</feature>
<dbReference type="Gene3D" id="2.60.40.1120">
    <property type="entry name" value="Carboxypeptidase-like, regulatory domain"/>
    <property type="match status" value="1"/>
</dbReference>
<evidence type="ECO:0000256" key="1">
    <source>
        <dbReference type="ARBA" id="ARBA00004141"/>
    </source>
</evidence>
<evidence type="ECO:0000256" key="6">
    <source>
        <dbReference type="SAM" id="Phobius"/>
    </source>
</evidence>
<proteinExistence type="predicted"/>
<feature type="transmembrane region" description="Helical" evidence="6">
    <location>
        <begin position="85"/>
        <end position="104"/>
    </location>
</feature>
<gene>
    <name evidence="8" type="ORF">BJ983_001108</name>
</gene>
<comment type="caution">
    <text evidence="8">The sequence shown here is derived from an EMBL/GenBank/DDBJ whole genome shotgun (WGS) entry which is preliminary data.</text>
</comment>
<dbReference type="InterPro" id="IPR008969">
    <property type="entry name" value="CarboxyPept-like_regulatory"/>
</dbReference>
<feature type="region of interest" description="Disordered" evidence="5">
    <location>
        <begin position="1"/>
        <end position="38"/>
    </location>
</feature>
<keyword evidence="9" id="KW-1185">Reference proteome</keyword>
<dbReference type="Pfam" id="PF13620">
    <property type="entry name" value="CarboxypepD_reg"/>
    <property type="match status" value="1"/>
</dbReference>
<dbReference type="InterPro" id="IPR049453">
    <property type="entry name" value="Memb_transporter_dom"/>
</dbReference>
<dbReference type="GO" id="GO:0016020">
    <property type="term" value="C:membrane"/>
    <property type="evidence" value="ECO:0007669"/>
    <property type="project" value="UniProtKB-SubCell"/>
</dbReference>
<organism evidence="8 9">
    <name type="scientific">Actinomycetospora corticicola</name>
    <dbReference type="NCBI Taxonomy" id="663602"/>
    <lineage>
        <taxon>Bacteria</taxon>
        <taxon>Bacillati</taxon>
        <taxon>Actinomycetota</taxon>
        <taxon>Actinomycetes</taxon>
        <taxon>Pseudonocardiales</taxon>
        <taxon>Pseudonocardiaceae</taxon>
        <taxon>Actinomycetospora</taxon>
    </lineage>
</organism>
<dbReference type="SUPFAM" id="SSF49464">
    <property type="entry name" value="Carboxypeptidase regulatory domain-like"/>
    <property type="match status" value="1"/>
</dbReference>
<evidence type="ECO:0000259" key="7">
    <source>
        <dbReference type="Pfam" id="PF13515"/>
    </source>
</evidence>
<keyword evidence="2 6" id="KW-0812">Transmembrane</keyword>
<evidence type="ECO:0000313" key="8">
    <source>
        <dbReference type="EMBL" id="NYD35006.1"/>
    </source>
</evidence>
<feature type="transmembrane region" description="Helical" evidence="6">
    <location>
        <begin position="59"/>
        <end position="79"/>
    </location>
</feature>
<reference evidence="8 9" key="1">
    <citation type="submission" date="2020-07" db="EMBL/GenBank/DDBJ databases">
        <title>Sequencing the genomes of 1000 actinobacteria strains.</title>
        <authorList>
            <person name="Klenk H.-P."/>
        </authorList>
    </citation>
    <scope>NUCLEOTIDE SEQUENCE [LARGE SCALE GENOMIC DNA]</scope>
    <source>
        <strain evidence="8 9">DSM 45772</strain>
    </source>
</reference>
<feature type="transmembrane region" description="Helical" evidence="6">
    <location>
        <begin position="511"/>
        <end position="530"/>
    </location>
</feature>
<name>A0A7Y9DT47_9PSEU</name>
<protein>
    <recommendedName>
        <fullName evidence="7">Integral membrane bound transporter domain-containing protein</fullName>
    </recommendedName>
</protein>
<sequence>MTIQATGRPTDTRDDEPQEPATPTTPEVRETRAPATVRTRDRLLASDPGHVRLALASRAAVSLALSLAASAVLAAVLGLAGTQAIIVLVLGAVLTMITTFTAADPTPGGRAITHVSLPVAMLVGITLSTLVDKHRVLSLSLFVVVMFAVVWVRRFGPRAFACGMVAWMGYFIALFLQLSFAQLPTVLLAVATTTVLLLVIALVLVPQRPARRLRRMVDSFGARVRIALAEHRDPALRPSWRRGDETARDRAVLRVNEAAVLVDGQLAIPGSLAAPARAADVRAAVIRAEAALSRALDDTDDVAAEQAVTAALADLDTVLDDDRAGRPRPDDGTGEPAPFTPAAELFAGFLPGSAITVGPMVAPEDEAQPGTGRATGMLLSTRQACQIALAGGLAIALGDAVSGQRWYWAVLACFLAFTGTATAAETIRKAVQRTVGTLVGVVVALVVVPWLGNSTAVALTVILVALFVGFYLFRVSYTSMAFAVTLIVAELYEMLGTYSDGLLALRVGETALGAVIGGVVAVSFLPITAMRAERQARARLAEELRAATADVAAVVRGETEDGPGRPDLHARARALDAAVHQLALIGVPLSLRFSPGGARRRPTLARRLAAWVRCAVRVRALVEAALELERTRRSDPTVRHQRVGAATRAVQGLVDALAEGRGPGEHRHRAWDDGPDDVLTELSALHGALVALHEIDPQAAGEAPAAPEAPAPAVGKEAGVRGRVVDTDGSGLPAVVTVVDPHGSQRARVRTGGDGCFALDVPDDGWWQMVVAADGYAPYAGRIAGGTHDVVVLRPSRTARR</sequence>
<dbReference type="Proteomes" id="UP000535890">
    <property type="component" value="Unassembled WGS sequence"/>
</dbReference>
<evidence type="ECO:0000256" key="2">
    <source>
        <dbReference type="ARBA" id="ARBA00022692"/>
    </source>
</evidence>
<feature type="transmembrane region" description="Helical" evidence="6">
    <location>
        <begin position="480"/>
        <end position="499"/>
    </location>
</feature>
<evidence type="ECO:0000256" key="3">
    <source>
        <dbReference type="ARBA" id="ARBA00022989"/>
    </source>
</evidence>
<feature type="domain" description="Integral membrane bound transporter" evidence="7">
    <location>
        <begin position="393"/>
        <end position="518"/>
    </location>
</feature>
<dbReference type="RefSeq" id="WP_179792905.1">
    <property type="nucleotide sequence ID" value="NZ_BAABHP010000004.1"/>
</dbReference>
<evidence type="ECO:0000256" key="5">
    <source>
        <dbReference type="SAM" id="MobiDB-lite"/>
    </source>
</evidence>
<accession>A0A7Y9DT47</accession>